<dbReference type="KEGG" id="sgm:GCM10017557_10290"/>
<dbReference type="EMBL" id="AP023440">
    <property type="protein sequence ID" value="BCL26170.1"/>
    <property type="molecule type" value="Genomic_DNA"/>
</dbReference>
<evidence type="ECO:0000313" key="1">
    <source>
        <dbReference type="EMBL" id="BCL26170.1"/>
    </source>
</evidence>
<accession>A0A7G1NWS7</accession>
<reference evidence="1 2" key="1">
    <citation type="journal article" date="2014" name="Int. J. Syst. Evol. Microbiol.">
        <title>Complete genome sequence of Corynebacterium casei LMG S-19264T (=DSM 44701T), isolated from a smear-ripened cheese.</title>
        <authorList>
            <consortium name="US DOE Joint Genome Institute (JGI-PGF)"/>
            <person name="Walter F."/>
            <person name="Albersmeier A."/>
            <person name="Kalinowski J."/>
            <person name="Ruckert C."/>
        </authorList>
    </citation>
    <scope>NUCLEOTIDE SEQUENCE [LARGE SCALE GENOMIC DNA]</scope>
    <source>
        <strain evidence="1 2">JCM 4677</strain>
    </source>
</reference>
<sequence>MVSISHGSIAWVSWRVGCWATGQTEPGRRGRWVRALRHAGVGYGLCRSGGVEAPCGGFGRGGVMPTLLGAVMTGWCAVTTEGRDAGLFWTPRRKIRRRRPMLDGTALHRRTHT</sequence>
<organism evidence="1 2">
    <name type="scientific">Streptomyces aurantiacus</name>
    <dbReference type="NCBI Taxonomy" id="47760"/>
    <lineage>
        <taxon>Bacteria</taxon>
        <taxon>Bacillati</taxon>
        <taxon>Actinomycetota</taxon>
        <taxon>Actinomycetes</taxon>
        <taxon>Kitasatosporales</taxon>
        <taxon>Streptomycetaceae</taxon>
        <taxon>Streptomyces</taxon>
        <taxon>Streptomyces aurantiacus group</taxon>
    </lineage>
</organism>
<name>A0A7G1NWS7_9ACTN</name>
<dbReference type="AlphaFoldDB" id="A0A7G1NWS7"/>
<evidence type="ECO:0000313" key="2">
    <source>
        <dbReference type="Proteomes" id="UP000516444"/>
    </source>
</evidence>
<keyword evidence="2" id="KW-1185">Reference proteome</keyword>
<protein>
    <submittedName>
        <fullName evidence="1">Uncharacterized protein</fullName>
    </submittedName>
</protein>
<proteinExistence type="predicted"/>
<gene>
    <name evidence="1" type="ORF">GCM10017557_10290</name>
</gene>
<dbReference type="Proteomes" id="UP000516444">
    <property type="component" value="Chromosome"/>
</dbReference>